<dbReference type="InterPro" id="IPR036388">
    <property type="entry name" value="WH-like_DNA-bd_sf"/>
</dbReference>
<gene>
    <name evidence="5" type="ORF">GCM10007094_36510</name>
</gene>
<keyword evidence="1" id="KW-0805">Transcription regulation</keyword>
<organism evidence="5 6">
    <name type="scientific">Pseudovibrio japonicus</name>
    <dbReference type="NCBI Taxonomy" id="366534"/>
    <lineage>
        <taxon>Bacteria</taxon>
        <taxon>Pseudomonadati</taxon>
        <taxon>Pseudomonadota</taxon>
        <taxon>Alphaproteobacteria</taxon>
        <taxon>Hyphomicrobiales</taxon>
        <taxon>Stappiaceae</taxon>
        <taxon>Pseudovibrio</taxon>
    </lineage>
</organism>
<evidence type="ECO:0000256" key="1">
    <source>
        <dbReference type="ARBA" id="ARBA00023015"/>
    </source>
</evidence>
<dbReference type="InterPro" id="IPR011711">
    <property type="entry name" value="GntR_C"/>
</dbReference>
<dbReference type="PANTHER" id="PTHR43537:SF5">
    <property type="entry name" value="UXU OPERON TRANSCRIPTIONAL REGULATOR"/>
    <property type="match status" value="1"/>
</dbReference>
<dbReference type="SMART" id="SM00895">
    <property type="entry name" value="FCD"/>
    <property type="match status" value="1"/>
</dbReference>
<dbReference type="Proteomes" id="UP000637980">
    <property type="component" value="Unassembled WGS sequence"/>
</dbReference>
<dbReference type="Gene3D" id="1.10.10.10">
    <property type="entry name" value="Winged helix-like DNA-binding domain superfamily/Winged helix DNA-binding domain"/>
    <property type="match status" value="1"/>
</dbReference>
<keyword evidence="3" id="KW-0804">Transcription</keyword>
<dbReference type="Pfam" id="PF07729">
    <property type="entry name" value="FCD"/>
    <property type="match status" value="1"/>
</dbReference>
<comment type="caution">
    <text evidence="5">The sequence shown here is derived from an EMBL/GenBank/DDBJ whole genome shotgun (WGS) entry which is preliminary data.</text>
</comment>
<accession>A0ABQ3EMA8</accession>
<dbReference type="EMBL" id="BMXE01000007">
    <property type="protein sequence ID" value="GHB43785.1"/>
    <property type="molecule type" value="Genomic_DNA"/>
</dbReference>
<dbReference type="SUPFAM" id="SSF48008">
    <property type="entry name" value="GntR ligand-binding domain-like"/>
    <property type="match status" value="1"/>
</dbReference>
<protein>
    <submittedName>
        <fullName evidence="5">GntR family transcriptional regulator</fullName>
    </submittedName>
</protein>
<evidence type="ECO:0000259" key="4">
    <source>
        <dbReference type="PROSITE" id="PS50949"/>
    </source>
</evidence>
<dbReference type="InterPro" id="IPR000524">
    <property type="entry name" value="Tscrpt_reg_HTH_GntR"/>
</dbReference>
<sequence length="205" mass="23675">MGRVKPHDRLKVTEIAKRFGSSTNPVREALQQLCGEGFVVMTPNRGARVRPMDENFVRDIVEIEMLLEPKLTSWFVEMATSEDLAELEAICGQIEDLNFQDSLAHNKLDMDFHLVMYKKHYNQHALELWRRHRDILSAISQQFPNSTSLKRQKEILEEHRLIIKAVREQDIDQAVEVISKHVDGAGKHVIEQIRLLRNGSPEGLM</sequence>
<evidence type="ECO:0000313" key="6">
    <source>
        <dbReference type="Proteomes" id="UP000637980"/>
    </source>
</evidence>
<dbReference type="PANTHER" id="PTHR43537">
    <property type="entry name" value="TRANSCRIPTIONAL REGULATOR, GNTR FAMILY"/>
    <property type="match status" value="1"/>
</dbReference>
<name>A0ABQ3EMA8_9HYPH</name>
<evidence type="ECO:0000313" key="5">
    <source>
        <dbReference type="EMBL" id="GHB43785.1"/>
    </source>
</evidence>
<dbReference type="Gene3D" id="1.20.120.530">
    <property type="entry name" value="GntR ligand-binding domain-like"/>
    <property type="match status" value="1"/>
</dbReference>
<dbReference type="Pfam" id="PF00392">
    <property type="entry name" value="GntR"/>
    <property type="match status" value="1"/>
</dbReference>
<keyword evidence="6" id="KW-1185">Reference proteome</keyword>
<proteinExistence type="predicted"/>
<evidence type="ECO:0000256" key="2">
    <source>
        <dbReference type="ARBA" id="ARBA00023125"/>
    </source>
</evidence>
<dbReference type="SUPFAM" id="SSF46785">
    <property type="entry name" value="Winged helix' DNA-binding domain"/>
    <property type="match status" value="1"/>
</dbReference>
<keyword evidence="2" id="KW-0238">DNA-binding</keyword>
<reference evidence="6" key="1">
    <citation type="journal article" date="2019" name="Int. J. Syst. Evol. Microbiol.">
        <title>The Global Catalogue of Microorganisms (GCM) 10K type strain sequencing project: providing services to taxonomists for standard genome sequencing and annotation.</title>
        <authorList>
            <consortium name="The Broad Institute Genomics Platform"/>
            <consortium name="The Broad Institute Genome Sequencing Center for Infectious Disease"/>
            <person name="Wu L."/>
            <person name="Ma J."/>
        </authorList>
    </citation>
    <scope>NUCLEOTIDE SEQUENCE [LARGE SCALE GENOMIC DNA]</scope>
    <source>
        <strain evidence="6">KCTC 12861</strain>
    </source>
</reference>
<dbReference type="InterPro" id="IPR008920">
    <property type="entry name" value="TF_FadR/GntR_C"/>
</dbReference>
<evidence type="ECO:0000256" key="3">
    <source>
        <dbReference type="ARBA" id="ARBA00023163"/>
    </source>
</evidence>
<dbReference type="InterPro" id="IPR036390">
    <property type="entry name" value="WH_DNA-bd_sf"/>
</dbReference>
<feature type="domain" description="HTH gntR-type" evidence="4">
    <location>
        <begin position="1"/>
        <end position="52"/>
    </location>
</feature>
<dbReference type="PROSITE" id="PS50949">
    <property type="entry name" value="HTH_GNTR"/>
    <property type="match status" value="1"/>
</dbReference>